<evidence type="ECO:0000313" key="2">
    <source>
        <dbReference type="EMBL" id="CAB4181565.1"/>
    </source>
</evidence>
<gene>
    <name evidence="2" type="ORF">UFOVP1070_47</name>
    <name evidence="3" type="ORF">UFOVP1302_37</name>
    <name evidence="4" type="ORF">UFOVP1416_75</name>
    <name evidence="1" type="ORF">UFOVP895_40</name>
</gene>
<organism evidence="4">
    <name type="scientific">uncultured Caudovirales phage</name>
    <dbReference type="NCBI Taxonomy" id="2100421"/>
    <lineage>
        <taxon>Viruses</taxon>
        <taxon>Duplodnaviria</taxon>
        <taxon>Heunggongvirae</taxon>
        <taxon>Uroviricota</taxon>
        <taxon>Caudoviricetes</taxon>
        <taxon>Peduoviridae</taxon>
        <taxon>Maltschvirus</taxon>
        <taxon>Maltschvirus maltsch</taxon>
    </lineage>
</organism>
<evidence type="ECO:0000313" key="4">
    <source>
        <dbReference type="EMBL" id="CAB4211953.1"/>
    </source>
</evidence>
<evidence type="ECO:0000313" key="1">
    <source>
        <dbReference type="EMBL" id="CAB4169574.1"/>
    </source>
</evidence>
<dbReference type="EMBL" id="LR797017">
    <property type="protein sequence ID" value="CAB4181565.1"/>
    <property type="molecule type" value="Genomic_DNA"/>
</dbReference>
<proteinExistence type="predicted"/>
<protein>
    <submittedName>
        <fullName evidence="4">Uncharacterized protein</fullName>
    </submittedName>
</protein>
<dbReference type="EMBL" id="LR797379">
    <property type="protein sequence ID" value="CAB4211953.1"/>
    <property type="molecule type" value="Genomic_DNA"/>
</dbReference>
<dbReference type="EMBL" id="LR796842">
    <property type="protein sequence ID" value="CAB4169574.1"/>
    <property type="molecule type" value="Genomic_DNA"/>
</dbReference>
<dbReference type="EMBL" id="LR797245">
    <property type="protein sequence ID" value="CAB4195835.1"/>
    <property type="molecule type" value="Genomic_DNA"/>
</dbReference>
<reference evidence="4" key="1">
    <citation type="submission" date="2020-05" db="EMBL/GenBank/DDBJ databases">
        <authorList>
            <person name="Chiriac C."/>
            <person name="Salcher M."/>
            <person name="Ghai R."/>
            <person name="Kavagutti S V."/>
        </authorList>
    </citation>
    <scope>NUCLEOTIDE SEQUENCE</scope>
</reference>
<sequence length="100" mass="10691">MTILSVTAAAALAAARSTRGPNKGRLLRSAPPSGTLAYAAWQGAMLAVNPYKASIAGAMFLSAEQRAVRDEVLAHMDAMPKKQRILLDQDRASLERLGVW</sequence>
<name>A0A6J5SE04_9CAUD</name>
<evidence type="ECO:0000313" key="3">
    <source>
        <dbReference type="EMBL" id="CAB4195835.1"/>
    </source>
</evidence>
<accession>A0A6J5SE04</accession>